<keyword evidence="2 5" id="KW-0812">Transmembrane</keyword>
<comment type="caution">
    <text evidence="7">The sequence shown here is derived from an EMBL/GenBank/DDBJ whole genome shotgun (WGS) entry which is preliminary data.</text>
</comment>
<comment type="subcellular location">
    <subcellularLocation>
        <location evidence="1">Cell membrane</location>
        <topology evidence="1">Multi-pass membrane protein</topology>
    </subcellularLocation>
</comment>
<feature type="transmembrane region" description="Helical" evidence="5">
    <location>
        <begin position="151"/>
        <end position="170"/>
    </location>
</feature>
<dbReference type="RefSeq" id="WP_102599273.1">
    <property type="nucleotide sequence ID" value="NZ_JABUYH010000034.1"/>
</dbReference>
<dbReference type="GO" id="GO:0022857">
    <property type="term" value="F:transmembrane transporter activity"/>
    <property type="evidence" value="ECO:0007669"/>
    <property type="project" value="InterPro"/>
</dbReference>
<evidence type="ECO:0000256" key="5">
    <source>
        <dbReference type="SAM" id="Phobius"/>
    </source>
</evidence>
<feature type="transmembrane region" description="Helical" evidence="5">
    <location>
        <begin position="300"/>
        <end position="318"/>
    </location>
</feature>
<feature type="transmembrane region" description="Helical" evidence="5">
    <location>
        <begin position="231"/>
        <end position="248"/>
    </location>
</feature>
<dbReference type="AlphaFoldDB" id="A0A2N7RXX2"/>
<evidence type="ECO:0000313" key="7">
    <source>
        <dbReference type="EMBL" id="PMQ18736.1"/>
    </source>
</evidence>
<dbReference type="PROSITE" id="PS50850">
    <property type="entry name" value="MFS"/>
    <property type="match status" value="1"/>
</dbReference>
<dbReference type="PANTHER" id="PTHR23514">
    <property type="entry name" value="BYPASS OF STOP CODON PROTEIN 6"/>
    <property type="match status" value="1"/>
</dbReference>
<evidence type="ECO:0000256" key="1">
    <source>
        <dbReference type="ARBA" id="ARBA00004651"/>
    </source>
</evidence>
<dbReference type="CDD" id="cd17393">
    <property type="entry name" value="MFS_MosC_like"/>
    <property type="match status" value="1"/>
</dbReference>
<dbReference type="PANTHER" id="PTHR23514:SF13">
    <property type="entry name" value="INNER MEMBRANE PROTEIN YBJJ"/>
    <property type="match status" value="1"/>
</dbReference>
<protein>
    <submittedName>
        <fullName evidence="7">MFS transporter</fullName>
    </submittedName>
</protein>
<dbReference type="Pfam" id="PF07690">
    <property type="entry name" value="MFS_1"/>
    <property type="match status" value="1"/>
</dbReference>
<sequence>MKNPHARAVKGPMAASESSVNSRARAAVAALFLTNGALFANMAPRLPELKRELELDTAGYGLLVTAWPIGAILAGLAAGALVRRFGSALVAVFGTMATGAALLAAGSAPGVVWVVLAFALGGAMDSITDVGQNAHGLVVQRRYGRSILNSFHALWSVGAVIGGLMAAGAIQMNLALPVHLGISMVLFAAVALTALKFCLPRSAELAVIEPVAPPAPGTARAAAPAGSRGRMLLMMSALVLISVAGVMVEDAGNSWSTLYLGELGAPAALAASGFIALVGAQFIGRILGDGMVNRFGQRGMAQFGGALIAIGMGLALFFPTVPGTLLGFAAAGFGSATLVPAVMDQADKLPGLSPGTGLSIVSWLMRLGFLFSPPLVGYLAENFGLRMALMVFPIAGLVVLACSPVLRGKSPRSDGTGEQGSRS</sequence>
<dbReference type="InterPro" id="IPR020846">
    <property type="entry name" value="MFS_dom"/>
</dbReference>
<dbReference type="SUPFAM" id="SSF103473">
    <property type="entry name" value="MFS general substrate transporter"/>
    <property type="match status" value="1"/>
</dbReference>
<evidence type="ECO:0000256" key="2">
    <source>
        <dbReference type="ARBA" id="ARBA00022692"/>
    </source>
</evidence>
<dbReference type="GO" id="GO:0005886">
    <property type="term" value="C:plasma membrane"/>
    <property type="evidence" value="ECO:0007669"/>
    <property type="project" value="UniProtKB-SubCell"/>
</dbReference>
<evidence type="ECO:0000256" key="3">
    <source>
        <dbReference type="ARBA" id="ARBA00022989"/>
    </source>
</evidence>
<evidence type="ECO:0000313" key="8">
    <source>
        <dbReference type="Proteomes" id="UP000235739"/>
    </source>
</evidence>
<feature type="transmembrane region" description="Helical" evidence="5">
    <location>
        <begin position="387"/>
        <end position="406"/>
    </location>
</feature>
<gene>
    <name evidence="7" type="ORF">CIK84_18325</name>
</gene>
<dbReference type="Gene3D" id="1.20.1250.20">
    <property type="entry name" value="MFS general substrate transporter like domains"/>
    <property type="match status" value="2"/>
</dbReference>
<dbReference type="InterPro" id="IPR036259">
    <property type="entry name" value="MFS_trans_sf"/>
</dbReference>
<dbReference type="Proteomes" id="UP000235739">
    <property type="component" value="Unassembled WGS sequence"/>
</dbReference>
<dbReference type="InterPro" id="IPR011701">
    <property type="entry name" value="MFS"/>
</dbReference>
<reference evidence="7 8" key="1">
    <citation type="journal article" date="2017" name="Elife">
        <title>Extensive horizontal gene transfer in cheese-associated bacteria.</title>
        <authorList>
            <person name="Bonham K.S."/>
            <person name="Wolfe B.E."/>
            <person name="Dutton R.J."/>
        </authorList>
    </citation>
    <scope>NUCLEOTIDE SEQUENCE [LARGE SCALE GENOMIC DNA]</scope>
    <source>
        <strain evidence="7 8">JB182</strain>
    </source>
</reference>
<keyword evidence="4 5" id="KW-0472">Membrane</keyword>
<keyword evidence="3 5" id="KW-1133">Transmembrane helix</keyword>
<evidence type="ECO:0000259" key="6">
    <source>
        <dbReference type="PROSITE" id="PS50850"/>
    </source>
</evidence>
<accession>A0A2N7RXX2</accession>
<feature type="transmembrane region" description="Helical" evidence="5">
    <location>
        <begin position="268"/>
        <end position="288"/>
    </location>
</feature>
<name>A0A2N7RXX2_9MICC</name>
<feature type="transmembrane region" description="Helical" evidence="5">
    <location>
        <begin position="176"/>
        <end position="195"/>
    </location>
</feature>
<feature type="transmembrane region" description="Helical" evidence="5">
    <location>
        <begin position="58"/>
        <end position="78"/>
    </location>
</feature>
<evidence type="ECO:0000256" key="4">
    <source>
        <dbReference type="ARBA" id="ARBA00023136"/>
    </source>
</evidence>
<feature type="domain" description="Major facilitator superfamily (MFS) profile" evidence="6">
    <location>
        <begin position="24"/>
        <end position="411"/>
    </location>
</feature>
<organism evidence="7 8">
    <name type="scientific">Glutamicibacter arilaitensis</name>
    <dbReference type="NCBI Taxonomy" id="256701"/>
    <lineage>
        <taxon>Bacteria</taxon>
        <taxon>Bacillati</taxon>
        <taxon>Actinomycetota</taxon>
        <taxon>Actinomycetes</taxon>
        <taxon>Micrococcales</taxon>
        <taxon>Micrococcaceae</taxon>
        <taxon>Glutamicibacter</taxon>
    </lineage>
</organism>
<proteinExistence type="predicted"/>
<dbReference type="EMBL" id="PNQX01000004">
    <property type="protein sequence ID" value="PMQ18736.1"/>
    <property type="molecule type" value="Genomic_DNA"/>
</dbReference>
<dbReference type="InterPro" id="IPR051788">
    <property type="entry name" value="MFS_Transporter"/>
</dbReference>